<feature type="transmembrane region" description="Helical" evidence="1">
    <location>
        <begin position="590"/>
        <end position="616"/>
    </location>
</feature>
<evidence type="ECO:0000313" key="3">
    <source>
        <dbReference type="Proteomes" id="UP000269097"/>
    </source>
</evidence>
<keyword evidence="1" id="KW-1133">Transmembrane helix</keyword>
<keyword evidence="3" id="KW-1185">Reference proteome</keyword>
<name>A0A3G3K5L0_9BACL</name>
<keyword evidence="1" id="KW-0472">Membrane</keyword>
<dbReference type="Proteomes" id="UP000269097">
    <property type="component" value="Chromosome"/>
</dbReference>
<reference evidence="2 3" key="1">
    <citation type="submission" date="2018-10" db="EMBL/GenBank/DDBJ databases">
        <title>Genome Sequence of Cohnella sp.</title>
        <authorList>
            <person name="Srinivasan S."/>
            <person name="Kim M.K."/>
        </authorList>
    </citation>
    <scope>NUCLEOTIDE SEQUENCE [LARGE SCALE GENOMIC DNA]</scope>
    <source>
        <strain evidence="2 3">18JY8-7</strain>
    </source>
</reference>
<keyword evidence="1" id="KW-0812">Transmembrane</keyword>
<dbReference type="KEGG" id="coh:EAV92_17400"/>
<dbReference type="Pfam" id="PF18949">
    <property type="entry name" value="DUF5693"/>
    <property type="match status" value="1"/>
</dbReference>
<feature type="transmembrane region" description="Helical" evidence="1">
    <location>
        <begin position="636"/>
        <end position="657"/>
    </location>
</feature>
<dbReference type="EMBL" id="CP033433">
    <property type="protein sequence ID" value="AYQ75710.1"/>
    <property type="molecule type" value="Genomic_DNA"/>
</dbReference>
<feature type="transmembrane region" description="Helical" evidence="1">
    <location>
        <begin position="527"/>
        <end position="551"/>
    </location>
</feature>
<accession>A0A3G3K5L0</accession>
<protein>
    <submittedName>
        <fullName evidence="2">Uncharacterized protein</fullName>
    </submittedName>
</protein>
<evidence type="ECO:0000256" key="1">
    <source>
        <dbReference type="SAM" id="Phobius"/>
    </source>
</evidence>
<dbReference type="InterPro" id="IPR043748">
    <property type="entry name" value="DUF5693"/>
</dbReference>
<gene>
    <name evidence="2" type="ORF">EAV92_17400</name>
</gene>
<evidence type="ECO:0000313" key="2">
    <source>
        <dbReference type="EMBL" id="AYQ75710.1"/>
    </source>
</evidence>
<feature type="transmembrane region" description="Helical" evidence="1">
    <location>
        <begin position="493"/>
        <end position="515"/>
    </location>
</feature>
<sequence>MAGWLWWVVLVGVIASLPVMYARSQTEASANETALVIDYRDLLQIGAGKPDPDAFVKHELTELKQAGVNGAVVYESTLEELGWAGEIAVYSAADAAALQGRVPVRGDNRTYVLFLNPEDQTVIKGLIQDSFPRHGADVTDWSVDGHNGVAIDMAKDDAMLRPMQPNPLDIKVLRDAGLWVVPRLSDKFEPFDPEVMNGWLKSFKAAGIDRITFDGDAVPGFSLESPGPGKPDGIQQFAYMLQDNGIGIASFENLKTPVRGLTKLAKLIDYNVIRAHSVTDQEMATIKTDALQDRILLAVKDRNIRMVFLNAVPSRDGVKGKVTNPLDTIKDALQGAEGSSQKGAVDRLKDFGFTFGTPKAFTVHHAPAESALRGLAMLGAIALVAIVIGMFIPWLLSIAFVLGLVGGAGLYVLKQTLMVQTLALFVAIAAPTAAVILLVRRLRAQRSEELGAGRRLGSAVLLYIRTALLSMAAIPMVVALLNHISYNLVLQQFRGVSLLHAAPIGLVALYVFLYGPGDTVFGNARKILVTPITVLWIVVLGVLGAAGMYYMSRTGNAGTASGIELTFRSLLENTFGVRPRTKEFLIGHPILLLGIFLTLRYRFAACLLVLGTVAQLSMVDTFAHIHTPLVLSISRILLGLGLGLPIGLILIAVWQIAERLWKRVEFQGAK</sequence>
<feature type="transmembrane region" description="Helical" evidence="1">
    <location>
        <begin position="417"/>
        <end position="439"/>
    </location>
</feature>
<feature type="transmembrane region" description="Helical" evidence="1">
    <location>
        <begin position="375"/>
        <end position="405"/>
    </location>
</feature>
<feature type="transmembrane region" description="Helical" evidence="1">
    <location>
        <begin position="6"/>
        <end position="22"/>
    </location>
</feature>
<organism evidence="2 3">
    <name type="scientific">Cohnella candidum</name>
    <dbReference type="NCBI Taxonomy" id="2674991"/>
    <lineage>
        <taxon>Bacteria</taxon>
        <taxon>Bacillati</taxon>
        <taxon>Bacillota</taxon>
        <taxon>Bacilli</taxon>
        <taxon>Bacillales</taxon>
        <taxon>Paenibacillaceae</taxon>
        <taxon>Cohnella</taxon>
    </lineage>
</organism>
<dbReference type="AlphaFoldDB" id="A0A3G3K5L0"/>
<proteinExistence type="predicted"/>
<feature type="transmembrane region" description="Helical" evidence="1">
    <location>
        <begin position="460"/>
        <end position="481"/>
    </location>
</feature>